<feature type="compositionally biased region" description="Basic residues" evidence="1">
    <location>
        <begin position="15"/>
        <end position="28"/>
    </location>
</feature>
<dbReference type="PANTHER" id="PTHR42194:SF1">
    <property type="entry name" value="UPF0276 PROTEIN HI_1600"/>
    <property type="match status" value="1"/>
</dbReference>
<organism evidence="2 3">
    <name type="scientific">Kinneretia aquatilis</name>
    <dbReference type="NCBI Taxonomy" id="2070761"/>
    <lineage>
        <taxon>Bacteria</taxon>
        <taxon>Pseudomonadati</taxon>
        <taxon>Pseudomonadota</taxon>
        <taxon>Betaproteobacteria</taxon>
        <taxon>Burkholderiales</taxon>
        <taxon>Sphaerotilaceae</taxon>
        <taxon>Roseateles</taxon>
    </lineage>
</organism>
<proteinExistence type="predicted"/>
<dbReference type="NCBIfam" id="NF003818">
    <property type="entry name" value="PRK05409.1"/>
    <property type="match status" value="1"/>
</dbReference>
<dbReference type="PANTHER" id="PTHR42194">
    <property type="entry name" value="UPF0276 PROTEIN HI_1600"/>
    <property type="match status" value="1"/>
</dbReference>
<name>A0A2N8KXX3_9BURK</name>
<feature type="region of interest" description="Disordered" evidence="1">
    <location>
        <begin position="1"/>
        <end position="41"/>
    </location>
</feature>
<dbReference type="Pfam" id="PF05114">
    <property type="entry name" value="MbnB_TglH_ChrH"/>
    <property type="match status" value="1"/>
</dbReference>
<sequence length="326" mass="36726">MPGRRCPSVPASPPRPRKARDRSRRSRRSRESRGSPRSSPCFAARESAIVQPSIGLSFKPQHFQQAMQAQAQGLWFEVHPENYMADGGPRPRMLAALAERHPVALHGVSLSLAGPEPLDLQHLRRLRHLIDRIKPVRLSEHLAWSRLGTRYVPDLLPAPRTRALLERVVAHVDQVQQLTGMRLALENPSHYLSLEGHEFSEAQFLNEVVRRTACSLLVDVNNLHVSAVNIQQHASDWLAEIDIEAISEIHLAGHSEDPELGPRLLIDAHDRPVSEEVLALYAALCQRIGPRPTLLEWDADVPEFSVLWQERERVQAATPAWSFAHD</sequence>
<evidence type="ECO:0000313" key="2">
    <source>
        <dbReference type="EMBL" id="PND38306.1"/>
    </source>
</evidence>
<protein>
    <submittedName>
        <fullName evidence="2">DUF692 domain-containing protein</fullName>
    </submittedName>
</protein>
<dbReference type="AlphaFoldDB" id="A0A2N8KXX3"/>
<dbReference type="EMBL" id="POSP01000003">
    <property type="protein sequence ID" value="PND38306.1"/>
    <property type="molecule type" value="Genomic_DNA"/>
</dbReference>
<dbReference type="InterPro" id="IPR007801">
    <property type="entry name" value="MbnB/TglH/ChrH"/>
</dbReference>
<dbReference type="OrthoDB" id="9763101at2"/>
<comment type="caution">
    <text evidence="2">The sequence shown here is derived from an EMBL/GenBank/DDBJ whole genome shotgun (WGS) entry which is preliminary data.</text>
</comment>
<evidence type="ECO:0000256" key="1">
    <source>
        <dbReference type="SAM" id="MobiDB-lite"/>
    </source>
</evidence>
<keyword evidence="3" id="KW-1185">Reference proteome</keyword>
<dbReference type="Gene3D" id="3.20.20.150">
    <property type="entry name" value="Divalent-metal-dependent TIM barrel enzymes"/>
    <property type="match status" value="1"/>
</dbReference>
<evidence type="ECO:0000313" key="3">
    <source>
        <dbReference type="Proteomes" id="UP000235916"/>
    </source>
</evidence>
<reference evidence="2 3" key="1">
    <citation type="submission" date="2018-01" db="EMBL/GenBank/DDBJ databases">
        <title>Draft genome sequence of Paucibacter aquatile CR182 isolated from freshwater of the Nakdong River.</title>
        <authorList>
            <person name="Choi A."/>
            <person name="Chung E.J."/>
        </authorList>
    </citation>
    <scope>NUCLEOTIDE SEQUENCE [LARGE SCALE GENOMIC DNA]</scope>
    <source>
        <strain evidence="2 3">CR182</strain>
    </source>
</reference>
<gene>
    <name evidence="2" type="ORF">C1O66_12750</name>
</gene>
<dbReference type="Proteomes" id="UP000235916">
    <property type="component" value="Unassembled WGS sequence"/>
</dbReference>
<accession>A0A2N8KXX3</accession>